<dbReference type="InterPro" id="IPR029061">
    <property type="entry name" value="THDP-binding"/>
</dbReference>
<dbReference type="AlphaFoldDB" id="E8WVG0"/>
<dbReference type="HOGENOM" id="CLU_1118928_0_0_0"/>
<evidence type="ECO:0000313" key="6">
    <source>
        <dbReference type="Proteomes" id="UP000000343"/>
    </source>
</evidence>
<reference evidence="6" key="1">
    <citation type="submission" date="2011-01" db="EMBL/GenBank/DDBJ databases">
        <title>Complete sequence of chromosome of Acidobacterium sp. MP5ACTX9.</title>
        <authorList>
            <consortium name="US DOE Joint Genome Institute"/>
            <person name="Lucas S."/>
            <person name="Copeland A."/>
            <person name="Lapidus A."/>
            <person name="Cheng J.-F."/>
            <person name="Goodwin L."/>
            <person name="Pitluck S."/>
            <person name="Teshima H."/>
            <person name="Detter J.C."/>
            <person name="Han C."/>
            <person name="Tapia R."/>
            <person name="Land M."/>
            <person name="Hauser L."/>
            <person name="Kyrpides N."/>
            <person name="Ivanova N."/>
            <person name="Ovchinnikova G."/>
            <person name="Pagani I."/>
            <person name="Rawat S.R."/>
            <person name="Mannisto M."/>
            <person name="Haggblom M.M."/>
            <person name="Woyke T."/>
        </authorList>
    </citation>
    <scope>NUCLEOTIDE SEQUENCE [LARGE SCALE GENOMIC DNA]</scope>
    <source>
        <strain evidence="6">MP5ACTX9</strain>
    </source>
</reference>
<dbReference type="KEGG" id="acm:AciX9_1348"/>
<dbReference type="Pfam" id="PF00676">
    <property type="entry name" value="E1_dh"/>
    <property type="match status" value="1"/>
</dbReference>
<dbReference type="STRING" id="1198114.AciX9_1348"/>
<gene>
    <name evidence="5" type="ordered locus">AciX9_1348</name>
</gene>
<protein>
    <submittedName>
        <fullName evidence="5">Dehydrogenase E1 component</fullName>
    </submittedName>
</protein>
<dbReference type="GO" id="GO:0016624">
    <property type="term" value="F:oxidoreductase activity, acting on the aldehyde or oxo group of donors, disulfide as acceptor"/>
    <property type="evidence" value="ECO:0007669"/>
    <property type="project" value="InterPro"/>
</dbReference>
<evidence type="ECO:0000259" key="4">
    <source>
        <dbReference type="Pfam" id="PF00676"/>
    </source>
</evidence>
<dbReference type="EMBL" id="CP002480">
    <property type="protein sequence ID" value="ADW68408.1"/>
    <property type="molecule type" value="Genomic_DNA"/>
</dbReference>
<evidence type="ECO:0000313" key="5">
    <source>
        <dbReference type="EMBL" id="ADW68408.1"/>
    </source>
</evidence>
<dbReference type="InterPro" id="IPR001017">
    <property type="entry name" value="DH_E1"/>
</dbReference>
<name>E8WVG0_GRATM</name>
<dbReference type="SUPFAM" id="SSF52518">
    <property type="entry name" value="Thiamin diphosphate-binding fold (THDP-binding)"/>
    <property type="match status" value="1"/>
</dbReference>
<sequence>MCAKSFENPLTPHKRLREIYAAMVETRVLGKRLRKGFAQGTEACWVGTAIGLIDAEGDVVSAGKTGALVDYVVGAKLKAVLKDQTSEAKTPAERLYFALGAASRMAAEGKVLLAFVLAGDLPAVEWKRIFSEALRLELPIVFVVVPEKRSEPGLADVALKLGLPGIPVDASDAVAMYRVAQESIGRARAGGGPALIEGVVFPATGDPIALLGRQLIAKGAATQAWIDKVEPRFRTKLPKETVH</sequence>
<dbReference type="Proteomes" id="UP000000343">
    <property type="component" value="Chromosome"/>
</dbReference>
<dbReference type="PaxDb" id="1198114-AciX9_1348"/>
<evidence type="ECO:0000256" key="2">
    <source>
        <dbReference type="ARBA" id="ARBA00023002"/>
    </source>
</evidence>
<accession>E8WVG0</accession>
<proteinExistence type="predicted"/>
<feature type="domain" description="Dehydrogenase E1 component" evidence="4">
    <location>
        <begin position="147"/>
        <end position="201"/>
    </location>
</feature>
<keyword evidence="2" id="KW-0560">Oxidoreductase</keyword>
<dbReference type="eggNOG" id="COG1071">
    <property type="taxonomic scope" value="Bacteria"/>
</dbReference>
<organism evidence="6">
    <name type="scientific">Granulicella tundricola (strain ATCC BAA-1859 / DSM 23138 / MP5ACTX9)</name>
    <dbReference type="NCBI Taxonomy" id="1198114"/>
    <lineage>
        <taxon>Bacteria</taxon>
        <taxon>Pseudomonadati</taxon>
        <taxon>Acidobacteriota</taxon>
        <taxon>Terriglobia</taxon>
        <taxon>Terriglobales</taxon>
        <taxon>Acidobacteriaceae</taxon>
        <taxon>Granulicella</taxon>
    </lineage>
</organism>
<comment type="cofactor">
    <cofactor evidence="1">
        <name>thiamine diphosphate</name>
        <dbReference type="ChEBI" id="CHEBI:58937"/>
    </cofactor>
</comment>
<keyword evidence="3" id="KW-0786">Thiamine pyrophosphate</keyword>
<keyword evidence="6" id="KW-1185">Reference proteome</keyword>
<dbReference type="Gene3D" id="3.40.50.970">
    <property type="match status" value="1"/>
</dbReference>
<evidence type="ECO:0000256" key="1">
    <source>
        <dbReference type="ARBA" id="ARBA00001964"/>
    </source>
</evidence>
<evidence type="ECO:0000256" key="3">
    <source>
        <dbReference type="ARBA" id="ARBA00023052"/>
    </source>
</evidence>